<dbReference type="GO" id="GO:0006355">
    <property type="term" value="P:regulation of DNA-templated transcription"/>
    <property type="evidence" value="ECO:0007669"/>
    <property type="project" value="InterPro"/>
</dbReference>
<sequence>MKGKKEITPFGLRLAPDLKIWLQHQAVDNRRSLNSEIEHRLAKMRAEEEKGTVA</sequence>
<reference evidence="1" key="1">
    <citation type="submission" date="2022-07" db="EMBL/GenBank/DDBJ databases">
        <authorList>
            <consortium name="DAFM: The Division of Animal and Food Microbiology"/>
        </authorList>
    </citation>
    <scope>NUCLEOTIDE SEQUENCE</scope>
    <source>
        <strain evidence="1">19MO01SH01-2</strain>
    </source>
</reference>
<protein>
    <recommendedName>
        <fullName evidence="3">Arc family DNA-binding protein</fullName>
    </recommendedName>
</protein>
<evidence type="ECO:0000313" key="2">
    <source>
        <dbReference type="Proteomes" id="UP001218208"/>
    </source>
</evidence>
<evidence type="ECO:0000313" key="1">
    <source>
        <dbReference type="EMBL" id="EKT4092583.1"/>
    </source>
</evidence>
<gene>
    <name evidence="1" type="ORF">QEG23_002100</name>
</gene>
<evidence type="ECO:0008006" key="3">
    <source>
        <dbReference type="Google" id="ProtNLM"/>
    </source>
</evidence>
<organism evidence="1 2">
    <name type="scientific">Stenotrophomonas maltophilia</name>
    <name type="common">Pseudomonas maltophilia</name>
    <name type="synonym">Xanthomonas maltophilia</name>
    <dbReference type="NCBI Taxonomy" id="40324"/>
    <lineage>
        <taxon>Bacteria</taxon>
        <taxon>Pseudomonadati</taxon>
        <taxon>Pseudomonadota</taxon>
        <taxon>Gammaproteobacteria</taxon>
        <taxon>Lysobacterales</taxon>
        <taxon>Lysobacteraceae</taxon>
        <taxon>Stenotrophomonas</taxon>
        <taxon>Stenotrophomonas maltophilia group</taxon>
    </lineage>
</organism>
<comment type="caution">
    <text evidence="1">The sequence shown here is derived from an EMBL/GenBank/DDBJ whole genome shotgun (WGS) entry which is preliminary data.</text>
</comment>
<dbReference type="AlphaFoldDB" id="A0AAI9C1S6"/>
<name>A0AAI9C1S6_STEMA</name>
<dbReference type="Gene3D" id="1.10.1220.10">
    <property type="entry name" value="Met repressor-like"/>
    <property type="match status" value="1"/>
</dbReference>
<dbReference type="InterPro" id="IPR010985">
    <property type="entry name" value="Ribbon_hlx_hlx"/>
</dbReference>
<accession>A0AAI9C1S6</accession>
<dbReference type="Proteomes" id="UP001218208">
    <property type="component" value="Unassembled WGS sequence"/>
</dbReference>
<dbReference type="InterPro" id="IPR013321">
    <property type="entry name" value="Arc_rbn_hlx_hlx"/>
</dbReference>
<dbReference type="EMBL" id="ABLOJW010000009">
    <property type="protein sequence ID" value="EKT4092583.1"/>
    <property type="molecule type" value="Genomic_DNA"/>
</dbReference>
<dbReference type="SUPFAM" id="SSF47598">
    <property type="entry name" value="Ribbon-helix-helix"/>
    <property type="match status" value="1"/>
</dbReference>
<proteinExistence type="predicted"/>